<dbReference type="GO" id="GO:0005524">
    <property type="term" value="F:ATP binding"/>
    <property type="evidence" value="ECO:0007669"/>
    <property type="project" value="InterPro"/>
</dbReference>
<gene>
    <name evidence="2" type="ORF">QQS21_002101</name>
</gene>
<sequence>MSQVINERQVFTQTGPEMIEFSHVQVLFFQDGQYFLGCRRQRKKPTIGTDELYDVTRIPSTDYQPLLPPKTMILRRTDTSVYIKRPNLNNYSSTSSLSANLIREIRVCEMLLQNPHRNIATYLGCTPSGDRVDGIAFQRYPQSLMTLLNPTSLNKKDFLSNRQLSLETAELYLGGIKAGIEHLHGLGFIHNDINPMNIMISEENIAVIIDFESCVKVGESLELIKRTHGWHDWNETIAREDNDLDALKEIRTWLTGTSANEFQYLI</sequence>
<reference evidence="2" key="1">
    <citation type="submission" date="2023-06" db="EMBL/GenBank/DDBJ databases">
        <title>Conoideocrella luteorostrata (Hypocreales: Clavicipitaceae), a potential biocontrol fungus for elongate hemlock scale in United States Christmas tree production areas.</title>
        <authorList>
            <person name="Barrett H."/>
            <person name="Lovett B."/>
            <person name="Macias A.M."/>
            <person name="Stajich J.E."/>
            <person name="Kasson M.T."/>
        </authorList>
    </citation>
    <scope>NUCLEOTIDE SEQUENCE</scope>
    <source>
        <strain evidence="2">ARSEF 14590</strain>
    </source>
</reference>
<dbReference type="Proteomes" id="UP001251528">
    <property type="component" value="Unassembled WGS sequence"/>
</dbReference>
<dbReference type="AlphaFoldDB" id="A0AAJ0G1F4"/>
<accession>A0AAJ0G1F4</accession>
<dbReference type="Pfam" id="PF00069">
    <property type="entry name" value="Pkinase"/>
    <property type="match status" value="1"/>
</dbReference>
<dbReference type="Gene3D" id="1.10.510.10">
    <property type="entry name" value="Transferase(Phosphotransferase) domain 1"/>
    <property type="match status" value="1"/>
</dbReference>
<dbReference type="InterPro" id="IPR011009">
    <property type="entry name" value="Kinase-like_dom_sf"/>
</dbReference>
<feature type="domain" description="Protein kinase" evidence="1">
    <location>
        <begin position="41"/>
        <end position="266"/>
    </location>
</feature>
<organism evidence="2 3">
    <name type="scientific">Conoideocrella luteorostrata</name>
    <dbReference type="NCBI Taxonomy" id="1105319"/>
    <lineage>
        <taxon>Eukaryota</taxon>
        <taxon>Fungi</taxon>
        <taxon>Dikarya</taxon>
        <taxon>Ascomycota</taxon>
        <taxon>Pezizomycotina</taxon>
        <taxon>Sordariomycetes</taxon>
        <taxon>Hypocreomycetidae</taxon>
        <taxon>Hypocreales</taxon>
        <taxon>Clavicipitaceae</taxon>
        <taxon>Conoideocrella</taxon>
    </lineage>
</organism>
<dbReference type="SUPFAM" id="SSF56112">
    <property type="entry name" value="Protein kinase-like (PK-like)"/>
    <property type="match status" value="1"/>
</dbReference>
<evidence type="ECO:0000313" key="3">
    <source>
        <dbReference type="Proteomes" id="UP001251528"/>
    </source>
</evidence>
<evidence type="ECO:0000313" key="2">
    <source>
        <dbReference type="EMBL" id="KAK2609320.1"/>
    </source>
</evidence>
<dbReference type="EMBL" id="JASWJB010000024">
    <property type="protein sequence ID" value="KAK2609320.1"/>
    <property type="molecule type" value="Genomic_DNA"/>
</dbReference>
<dbReference type="GO" id="GO:0004672">
    <property type="term" value="F:protein kinase activity"/>
    <property type="evidence" value="ECO:0007669"/>
    <property type="project" value="InterPro"/>
</dbReference>
<comment type="caution">
    <text evidence="2">The sequence shown here is derived from an EMBL/GenBank/DDBJ whole genome shotgun (WGS) entry which is preliminary data.</text>
</comment>
<name>A0AAJ0G1F4_9HYPO</name>
<proteinExistence type="predicted"/>
<dbReference type="InterPro" id="IPR000719">
    <property type="entry name" value="Prot_kinase_dom"/>
</dbReference>
<dbReference type="PROSITE" id="PS50011">
    <property type="entry name" value="PROTEIN_KINASE_DOM"/>
    <property type="match status" value="1"/>
</dbReference>
<keyword evidence="3" id="KW-1185">Reference proteome</keyword>
<evidence type="ECO:0000259" key="1">
    <source>
        <dbReference type="PROSITE" id="PS50011"/>
    </source>
</evidence>
<protein>
    <recommendedName>
        <fullName evidence="1">Protein kinase domain-containing protein</fullName>
    </recommendedName>
</protein>